<dbReference type="InterPro" id="IPR010753">
    <property type="entry name" value="DUF1330"/>
</dbReference>
<dbReference type="Pfam" id="PF07045">
    <property type="entry name" value="DUF1330"/>
    <property type="match status" value="1"/>
</dbReference>
<proteinExistence type="predicted"/>
<comment type="caution">
    <text evidence="2">The sequence shown here is derived from an EMBL/GenBank/DDBJ whole genome shotgun (WGS) entry which is preliminary data.</text>
</comment>
<keyword evidence="3" id="KW-1185">Reference proteome</keyword>
<name>A0A9W6KZT2_9PSEU</name>
<sequence>MTGDAEPVPGRYYVLVDVEIREPERYRTYMEKVRPALEAAGGRYLVRGGAHTVYEGGWTPARLVLLEFPSREAWETFYEGPEYAGIRTVREETSTARMVGVEGLGPGM</sequence>
<evidence type="ECO:0000313" key="2">
    <source>
        <dbReference type="EMBL" id="GLL10688.1"/>
    </source>
</evidence>
<dbReference type="AlphaFoldDB" id="A0A9W6KZT2"/>
<reference evidence="2" key="2">
    <citation type="submission" date="2023-01" db="EMBL/GenBank/DDBJ databases">
        <authorList>
            <person name="Sun Q."/>
            <person name="Evtushenko L."/>
        </authorList>
    </citation>
    <scope>NUCLEOTIDE SEQUENCE</scope>
    <source>
        <strain evidence="2">VKM Ac-1069</strain>
    </source>
</reference>
<dbReference type="PANTHER" id="PTHR41521">
    <property type="match status" value="1"/>
</dbReference>
<accession>A0A9W6KZT2</accession>
<protein>
    <recommendedName>
        <fullName evidence="1">DUF1330 domain-containing protein</fullName>
    </recommendedName>
</protein>
<dbReference type="InterPro" id="IPR011008">
    <property type="entry name" value="Dimeric_a/b-barrel"/>
</dbReference>
<dbReference type="RefSeq" id="WP_037041171.1">
    <property type="nucleotide sequence ID" value="NZ_BAAAUZ010000002.1"/>
</dbReference>
<dbReference type="EMBL" id="BSFQ01000005">
    <property type="protein sequence ID" value="GLL10688.1"/>
    <property type="molecule type" value="Genomic_DNA"/>
</dbReference>
<reference evidence="2" key="1">
    <citation type="journal article" date="2014" name="Int. J. Syst. Evol. Microbiol.">
        <title>Complete genome sequence of Corynebacterium casei LMG S-19264T (=DSM 44701T), isolated from a smear-ripened cheese.</title>
        <authorList>
            <consortium name="US DOE Joint Genome Institute (JGI-PGF)"/>
            <person name="Walter F."/>
            <person name="Albersmeier A."/>
            <person name="Kalinowski J."/>
            <person name="Ruckert C."/>
        </authorList>
    </citation>
    <scope>NUCLEOTIDE SEQUENCE</scope>
    <source>
        <strain evidence="2">VKM Ac-1069</strain>
    </source>
</reference>
<evidence type="ECO:0000259" key="1">
    <source>
        <dbReference type="Pfam" id="PF07045"/>
    </source>
</evidence>
<feature type="domain" description="DUF1330" evidence="1">
    <location>
        <begin position="13"/>
        <end position="104"/>
    </location>
</feature>
<dbReference type="Proteomes" id="UP001143463">
    <property type="component" value="Unassembled WGS sequence"/>
</dbReference>
<evidence type="ECO:0000313" key="3">
    <source>
        <dbReference type="Proteomes" id="UP001143463"/>
    </source>
</evidence>
<gene>
    <name evidence="2" type="ORF">GCM10017577_18280</name>
</gene>
<organism evidence="2 3">
    <name type="scientific">Pseudonocardia halophobica</name>
    <dbReference type="NCBI Taxonomy" id="29401"/>
    <lineage>
        <taxon>Bacteria</taxon>
        <taxon>Bacillati</taxon>
        <taxon>Actinomycetota</taxon>
        <taxon>Actinomycetes</taxon>
        <taxon>Pseudonocardiales</taxon>
        <taxon>Pseudonocardiaceae</taxon>
        <taxon>Pseudonocardia</taxon>
    </lineage>
</organism>
<dbReference type="PANTHER" id="PTHR41521:SF4">
    <property type="entry name" value="BLR0684 PROTEIN"/>
    <property type="match status" value="1"/>
</dbReference>
<dbReference type="SUPFAM" id="SSF54909">
    <property type="entry name" value="Dimeric alpha+beta barrel"/>
    <property type="match status" value="1"/>
</dbReference>
<dbReference type="Gene3D" id="3.30.70.100">
    <property type="match status" value="1"/>
</dbReference>